<evidence type="ECO:0000256" key="6">
    <source>
        <dbReference type="ARBA" id="ARBA00023136"/>
    </source>
</evidence>
<evidence type="ECO:0000256" key="1">
    <source>
        <dbReference type="ARBA" id="ARBA00004651"/>
    </source>
</evidence>
<keyword evidence="3" id="KW-1003">Cell membrane</keyword>
<evidence type="ECO:0000256" key="5">
    <source>
        <dbReference type="ARBA" id="ARBA00022989"/>
    </source>
</evidence>
<feature type="transmembrane region" description="Helical" evidence="7">
    <location>
        <begin position="200"/>
        <end position="221"/>
    </location>
</feature>
<evidence type="ECO:0000256" key="4">
    <source>
        <dbReference type="ARBA" id="ARBA00022692"/>
    </source>
</evidence>
<keyword evidence="4 7" id="KW-0812">Transmembrane</keyword>
<dbReference type="InterPro" id="IPR000515">
    <property type="entry name" value="MetI-like"/>
</dbReference>
<keyword evidence="5 7" id="KW-1133">Transmembrane helix</keyword>
<organism evidence="9 10">
    <name type="scientific">Parablautia intestinalis</name>
    <dbReference type="NCBI Taxonomy" id="2320100"/>
    <lineage>
        <taxon>Bacteria</taxon>
        <taxon>Bacillati</taxon>
        <taxon>Bacillota</taxon>
        <taxon>Clostridia</taxon>
        <taxon>Lachnospirales</taxon>
        <taxon>Lachnospiraceae</taxon>
        <taxon>Parablautia</taxon>
    </lineage>
</organism>
<feature type="transmembrane region" description="Helical" evidence="7">
    <location>
        <begin position="105"/>
        <end position="122"/>
    </location>
</feature>
<dbReference type="CDD" id="cd06261">
    <property type="entry name" value="TM_PBP2"/>
    <property type="match status" value="1"/>
</dbReference>
<feature type="transmembrane region" description="Helical" evidence="7">
    <location>
        <begin position="68"/>
        <end position="93"/>
    </location>
</feature>
<dbReference type="EMBL" id="RAYQ01000010">
    <property type="protein sequence ID" value="RKI91305.1"/>
    <property type="molecule type" value="Genomic_DNA"/>
</dbReference>
<dbReference type="RefSeq" id="WP_120469458.1">
    <property type="nucleotide sequence ID" value="NZ_RAYQ01000010.1"/>
</dbReference>
<sequence length="290" mass="32116">MKIKGRDKIQYQLFLLPAVVLFTVFVMVPLVMCFVYSFTNYTVGKPLEFVGLKNYIAALKDDLVVDSIGFTLLFAVVTTVGITVLALILAIAFTKNCYTGKLQRAVLYFPSCISLMVAGYAWRNLMASGGEGLINRIIMLFGGEAVGWLSSPFWAKMGIFIVALWIDLGWCATLFYAYIQSIDESLYEVALMEGANAFQKAWYVTIPLIWPSVMINLTLLLSQGLKVYEIPQALTNGGPMRTTYTMTHAILVRGITEWEFGIASATGVIIFLMTAVLCAIQLKLGEKKEG</sequence>
<evidence type="ECO:0000313" key="10">
    <source>
        <dbReference type="Proteomes" id="UP000280696"/>
    </source>
</evidence>
<comment type="caution">
    <text evidence="9">The sequence shown here is derived from an EMBL/GenBank/DDBJ whole genome shotgun (WGS) entry which is preliminary data.</text>
</comment>
<evidence type="ECO:0000259" key="8">
    <source>
        <dbReference type="PROSITE" id="PS50928"/>
    </source>
</evidence>
<protein>
    <submittedName>
        <fullName evidence="9">Sugar ABC transporter permease</fullName>
    </submittedName>
</protein>
<dbReference type="AlphaFoldDB" id="A0A3A9AY57"/>
<accession>A0A3A9AY57</accession>
<evidence type="ECO:0000313" key="9">
    <source>
        <dbReference type="EMBL" id="RKI91305.1"/>
    </source>
</evidence>
<keyword evidence="2 7" id="KW-0813">Transport</keyword>
<dbReference type="PROSITE" id="PS50928">
    <property type="entry name" value="ABC_TM1"/>
    <property type="match status" value="1"/>
</dbReference>
<dbReference type="Gene3D" id="1.10.3720.10">
    <property type="entry name" value="MetI-like"/>
    <property type="match status" value="1"/>
</dbReference>
<reference evidence="9 10" key="1">
    <citation type="submission" date="2018-09" db="EMBL/GenBank/DDBJ databases">
        <title>Murine metabolic-syndrome-specific gut microbial biobank.</title>
        <authorList>
            <person name="Liu C."/>
        </authorList>
    </citation>
    <scope>NUCLEOTIDE SEQUENCE [LARGE SCALE GENOMIC DNA]</scope>
    <source>
        <strain evidence="9 10">0.1xD8-82</strain>
    </source>
</reference>
<dbReference type="Proteomes" id="UP000280696">
    <property type="component" value="Unassembled WGS sequence"/>
</dbReference>
<dbReference type="Pfam" id="PF00528">
    <property type="entry name" value="BPD_transp_1"/>
    <property type="match status" value="1"/>
</dbReference>
<evidence type="ECO:0000256" key="2">
    <source>
        <dbReference type="ARBA" id="ARBA00022448"/>
    </source>
</evidence>
<dbReference type="GO" id="GO:0005886">
    <property type="term" value="C:plasma membrane"/>
    <property type="evidence" value="ECO:0007669"/>
    <property type="project" value="UniProtKB-SubCell"/>
</dbReference>
<evidence type="ECO:0000256" key="7">
    <source>
        <dbReference type="RuleBase" id="RU363032"/>
    </source>
</evidence>
<feature type="domain" description="ABC transmembrane type-1" evidence="8">
    <location>
        <begin position="68"/>
        <end position="281"/>
    </location>
</feature>
<evidence type="ECO:0000256" key="3">
    <source>
        <dbReference type="ARBA" id="ARBA00022475"/>
    </source>
</evidence>
<keyword evidence="6 7" id="KW-0472">Membrane</keyword>
<dbReference type="InterPro" id="IPR035906">
    <property type="entry name" value="MetI-like_sf"/>
</dbReference>
<comment type="subcellular location">
    <subcellularLocation>
        <location evidence="1 7">Cell membrane</location>
        <topology evidence="1 7">Multi-pass membrane protein</topology>
    </subcellularLocation>
</comment>
<keyword evidence="10" id="KW-1185">Reference proteome</keyword>
<dbReference type="InterPro" id="IPR051393">
    <property type="entry name" value="ABC_transporter_permease"/>
</dbReference>
<gene>
    <name evidence="9" type="ORF">D7V94_10405</name>
</gene>
<dbReference type="PANTHER" id="PTHR30193">
    <property type="entry name" value="ABC TRANSPORTER PERMEASE PROTEIN"/>
    <property type="match status" value="1"/>
</dbReference>
<dbReference type="SUPFAM" id="SSF161098">
    <property type="entry name" value="MetI-like"/>
    <property type="match status" value="1"/>
</dbReference>
<dbReference type="OrthoDB" id="9787541at2"/>
<dbReference type="PANTHER" id="PTHR30193:SF37">
    <property type="entry name" value="INNER MEMBRANE ABC TRANSPORTER PERMEASE PROTEIN YCJO"/>
    <property type="match status" value="1"/>
</dbReference>
<feature type="transmembrane region" description="Helical" evidence="7">
    <location>
        <begin position="260"/>
        <end position="280"/>
    </location>
</feature>
<comment type="similarity">
    <text evidence="7">Belongs to the binding-protein-dependent transport system permease family.</text>
</comment>
<feature type="transmembrane region" description="Helical" evidence="7">
    <location>
        <begin position="12"/>
        <end position="38"/>
    </location>
</feature>
<proteinExistence type="inferred from homology"/>
<dbReference type="SUPFAM" id="SSF160964">
    <property type="entry name" value="MalF N-terminal region-like"/>
    <property type="match status" value="1"/>
</dbReference>
<feature type="transmembrane region" description="Helical" evidence="7">
    <location>
        <begin position="157"/>
        <end position="179"/>
    </location>
</feature>
<dbReference type="GO" id="GO:0055085">
    <property type="term" value="P:transmembrane transport"/>
    <property type="evidence" value="ECO:0007669"/>
    <property type="project" value="InterPro"/>
</dbReference>
<name>A0A3A9AY57_9FIRM</name>